<dbReference type="GO" id="GO:0016743">
    <property type="term" value="F:carboxyl- or carbamoyltransferase activity"/>
    <property type="evidence" value="ECO:0007669"/>
    <property type="project" value="UniProtKB-UniRule"/>
</dbReference>
<evidence type="ECO:0000256" key="11">
    <source>
        <dbReference type="PROSITE-ProRule" id="PRU00520"/>
    </source>
</evidence>
<dbReference type="PIRSF" id="PIRSF006256">
    <property type="entry name" value="CMPcnvr_hdrg_mat"/>
    <property type="match status" value="1"/>
</dbReference>
<dbReference type="InterPro" id="IPR036046">
    <property type="entry name" value="Acylphosphatase-like_dom_sf"/>
</dbReference>
<comment type="catalytic activity">
    <reaction evidence="9">
        <text>C-terminal L-cysteinyl-[HypE protein] + carbamoyl phosphate + ATP + H2O = C-terminal S-carboxamide-L-cysteinyl-[HypE protein] + AMP + phosphate + diphosphate + H(+)</text>
        <dbReference type="Rhea" id="RHEA:55636"/>
        <dbReference type="Rhea" id="RHEA-COMP:14247"/>
        <dbReference type="Rhea" id="RHEA-COMP:14392"/>
        <dbReference type="ChEBI" id="CHEBI:15377"/>
        <dbReference type="ChEBI" id="CHEBI:15378"/>
        <dbReference type="ChEBI" id="CHEBI:30616"/>
        <dbReference type="ChEBI" id="CHEBI:33019"/>
        <dbReference type="ChEBI" id="CHEBI:43474"/>
        <dbReference type="ChEBI" id="CHEBI:58228"/>
        <dbReference type="ChEBI" id="CHEBI:76913"/>
        <dbReference type="ChEBI" id="CHEBI:139126"/>
        <dbReference type="ChEBI" id="CHEBI:456215"/>
    </reaction>
</comment>
<keyword evidence="5" id="KW-0479">Metal-binding</keyword>
<comment type="caution">
    <text evidence="14">The sequence shown here is derived from an EMBL/GenBank/DDBJ whole genome shotgun (WGS) entry which is preliminary data.</text>
</comment>
<dbReference type="InterPro" id="IPR001792">
    <property type="entry name" value="Acylphosphatase-like_dom"/>
</dbReference>
<evidence type="ECO:0000313" key="15">
    <source>
        <dbReference type="Proteomes" id="UP000430222"/>
    </source>
</evidence>
<dbReference type="NCBIfam" id="TIGR00143">
    <property type="entry name" value="hypF"/>
    <property type="match status" value="1"/>
</dbReference>
<dbReference type="Proteomes" id="UP000430222">
    <property type="component" value="Unassembled WGS sequence"/>
</dbReference>
<dbReference type="Gene3D" id="3.90.870.50">
    <property type="match status" value="1"/>
</dbReference>
<evidence type="ECO:0000256" key="2">
    <source>
        <dbReference type="ARBA" id="ARBA00005614"/>
    </source>
</evidence>
<comment type="similarity">
    <text evidence="3 10">Belongs to the carbamoyltransferase HypF family.</text>
</comment>
<keyword evidence="11" id="KW-0378">Hydrolase</keyword>
<dbReference type="SUPFAM" id="SSF54975">
    <property type="entry name" value="Acylphosphatase/BLUF domain-like"/>
    <property type="match status" value="1"/>
</dbReference>
<evidence type="ECO:0000256" key="10">
    <source>
        <dbReference type="PIRNR" id="PIRNR006256"/>
    </source>
</evidence>
<feature type="domain" description="Acylphosphatase-like" evidence="12">
    <location>
        <begin position="3"/>
        <end position="93"/>
    </location>
</feature>
<gene>
    <name evidence="14" type="primary">hypF</name>
    <name evidence="14" type="ORF">FYJ78_03445</name>
</gene>
<feature type="active site" evidence="11">
    <location>
        <position position="18"/>
    </location>
</feature>
<evidence type="ECO:0000256" key="7">
    <source>
        <dbReference type="ARBA" id="ARBA00022833"/>
    </source>
</evidence>
<dbReference type="InterPro" id="IPR011125">
    <property type="entry name" value="Znf_HypF"/>
</dbReference>
<dbReference type="InterPro" id="IPR017945">
    <property type="entry name" value="DHBP_synth_RibB-like_a/b_dom"/>
</dbReference>
<dbReference type="Gene3D" id="3.30.110.120">
    <property type="match status" value="1"/>
</dbReference>
<feature type="domain" description="YrdC-like" evidence="13">
    <location>
        <begin position="200"/>
        <end position="390"/>
    </location>
</feature>
<evidence type="ECO:0000256" key="3">
    <source>
        <dbReference type="ARBA" id="ARBA00008097"/>
    </source>
</evidence>
<keyword evidence="4" id="KW-0436">Ligase</keyword>
<dbReference type="UniPathway" id="UPA00335"/>
<dbReference type="PROSITE" id="PS51163">
    <property type="entry name" value="YRDC"/>
    <property type="match status" value="1"/>
</dbReference>
<dbReference type="GO" id="GO:0003725">
    <property type="term" value="F:double-stranded RNA binding"/>
    <property type="evidence" value="ECO:0007669"/>
    <property type="project" value="InterPro"/>
</dbReference>
<dbReference type="Gene3D" id="3.30.420.40">
    <property type="match status" value="1"/>
</dbReference>
<dbReference type="InterPro" id="IPR017968">
    <property type="entry name" value="Acylphosphatase_CS"/>
</dbReference>
<evidence type="ECO:0000256" key="9">
    <source>
        <dbReference type="ARBA" id="ARBA00048220"/>
    </source>
</evidence>
<comment type="pathway">
    <text evidence="1">Protein modification; [NiFe] hydrogenase maturation.</text>
</comment>
<dbReference type="PANTHER" id="PTHR42959:SF1">
    <property type="entry name" value="CARBAMOYLTRANSFERASE HYPF"/>
    <property type="match status" value="1"/>
</dbReference>
<reference evidence="14 15" key="1">
    <citation type="submission" date="2019-08" db="EMBL/GenBank/DDBJ databases">
        <title>In-depth cultivation of the pig gut microbiome towards novel bacterial diversity and tailored functional studies.</title>
        <authorList>
            <person name="Wylensek D."/>
            <person name="Hitch T.C.A."/>
            <person name="Clavel T."/>
        </authorList>
    </citation>
    <scope>NUCLEOTIDE SEQUENCE [LARGE SCALE GENOMIC DNA]</scope>
    <source>
        <strain evidence="15">WCA-380-WT-3B3</strain>
    </source>
</reference>
<evidence type="ECO:0000256" key="5">
    <source>
        <dbReference type="ARBA" id="ARBA00022723"/>
    </source>
</evidence>
<dbReference type="InterPro" id="IPR055128">
    <property type="entry name" value="HypF_C_2"/>
</dbReference>
<dbReference type="PANTHER" id="PTHR42959">
    <property type="entry name" value="CARBAMOYLTRANSFERASE"/>
    <property type="match status" value="1"/>
</dbReference>
<dbReference type="SUPFAM" id="SSF55821">
    <property type="entry name" value="YrdC/RibB"/>
    <property type="match status" value="1"/>
</dbReference>
<keyword evidence="6" id="KW-0863">Zinc-finger</keyword>
<evidence type="ECO:0000313" key="14">
    <source>
        <dbReference type="EMBL" id="MSV24256.1"/>
    </source>
</evidence>
<dbReference type="GO" id="GO:0003998">
    <property type="term" value="F:acylphosphatase activity"/>
    <property type="evidence" value="ECO:0007669"/>
    <property type="project" value="UniProtKB-EC"/>
</dbReference>
<dbReference type="Pfam" id="PF00708">
    <property type="entry name" value="Acylphosphatase"/>
    <property type="match status" value="1"/>
</dbReference>
<feature type="active site" evidence="11">
    <location>
        <position position="36"/>
    </location>
</feature>
<dbReference type="EMBL" id="VUNL01000003">
    <property type="protein sequence ID" value="MSV24256.1"/>
    <property type="molecule type" value="Genomic_DNA"/>
</dbReference>
<dbReference type="AlphaFoldDB" id="A0A6I2UYA1"/>
<dbReference type="GO" id="GO:0051604">
    <property type="term" value="P:protein maturation"/>
    <property type="evidence" value="ECO:0007669"/>
    <property type="project" value="TreeGrafter"/>
</dbReference>
<evidence type="ECO:0000259" key="12">
    <source>
        <dbReference type="PROSITE" id="PS51160"/>
    </source>
</evidence>
<keyword evidence="7" id="KW-0862">Zinc</keyword>
<evidence type="ECO:0000256" key="6">
    <source>
        <dbReference type="ARBA" id="ARBA00022771"/>
    </source>
</evidence>
<dbReference type="Pfam" id="PF22521">
    <property type="entry name" value="HypF_C_2"/>
    <property type="match status" value="1"/>
</dbReference>
<comment type="catalytic activity">
    <reaction evidence="8 11">
        <text>an acyl phosphate + H2O = a carboxylate + phosphate + H(+)</text>
        <dbReference type="Rhea" id="RHEA:14965"/>
        <dbReference type="ChEBI" id="CHEBI:15377"/>
        <dbReference type="ChEBI" id="CHEBI:15378"/>
        <dbReference type="ChEBI" id="CHEBI:29067"/>
        <dbReference type="ChEBI" id="CHEBI:43474"/>
        <dbReference type="ChEBI" id="CHEBI:59918"/>
        <dbReference type="EC" id="3.6.1.7"/>
    </reaction>
</comment>
<dbReference type="Pfam" id="PF01300">
    <property type="entry name" value="Sua5_yciO_yrdC"/>
    <property type="match status" value="1"/>
</dbReference>
<evidence type="ECO:0000259" key="13">
    <source>
        <dbReference type="PROSITE" id="PS51163"/>
    </source>
</evidence>
<dbReference type="InterPro" id="IPR051060">
    <property type="entry name" value="Carbamoyltrans_HypF-like"/>
</dbReference>
<accession>A0A6I2UYA1</accession>
<dbReference type="PROSITE" id="PS00150">
    <property type="entry name" value="ACYLPHOSPHATASE_1"/>
    <property type="match status" value="1"/>
</dbReference>
<dbReference type="InterPro" id="IPR006070">
    <property type="entry name" value="Sua5-like_dom"/>
</dbReference>
<dbReference type="RefSeq" id="WP_154620031.1">
    <property type="nucleotide sequence ID" value="NZ_VUNL01000003.1"/>
</dbReference>
<comment type="similarity">
    <text evidence="2">Belongs to the acylphosphatase family.</text>
</comment>
<sequence length="772" mass="85987">MSRWNIKIYGIVQGVGFRPFVSRLAVSCHICGTVCNKGPYVEIDAEGTEADLEEFRQNLRNKAPERSSILKMDVQQLESNEKEPVFERFSIIESAREQGDIFVSPDIATCDKCREELFDPKNRRYLHPFINCTACGPRLTILDAMPYDRERTSMKEFPMCPECQEEYTTPDDRRYDAQPVCCNHCGPEVYLLGKETIRRDEAIKTVRRVLAQGGIAAIKGIGGFHLCCDATNEKAVARLRRLKHRPVKPFAVMMRNIESVHRSCRLEPGQEEVLTGHQKPILLLRKNQDAPLAPSIAPGNPKIGVMLPYTPIHMLLFDYPDGLSLPDALVMTSGNPAGAPICHNDQEAQEALAPLCDVILSHNRRIRLRADDTVMDWFEGKPYMIRRSRGFAPLPFIISPKMEGQVLGIGGELKNTFCLSRNGLFYPSPYIGDMSDLRTISALKDSVRLMEALLETRPVLVGCDLHPRYNTTAAARELGMPLFPVQHHYAHILSCMAENDIHTPVIGVSFDGTGYGGDGTIWGGEILAASCHTFRRLGSIEPFRQAGGDRSSREGWRIALALLYDLRGKEEAEKIAEKLQLCNPHEFSAMNFLLHHQINTVISTSAGRLFDAVSALLGIRRRSTFEGESAMSLQFAAEEWLDNHAEAPLKLQNPVLQQQKDRFLLPTGQLFSTLTTKRLAGEDSRALAYLFHIGIAQMIVSACREAREKTGLSTVALSGGVFQNLLLLKEAKQRLDRAGFRVLLHSQIPPNDGGLCLGQAMAALYHLSAAPS</sequence>
<proteinExistence type="inferred from homology"/>
<evidence type="ECO:0000256" key="4">
    <source>
        <dbReference type="ARBA" id="ARBA00022598"/>
    </source>
</evidence>
<name>A0A6I2UYA1_9FIRM</name>
<dbReference type="PROSITE" id="PS51160">
    <property type="entry name" value="ACYLPHOSPHATASE_3"/>
    <property type="match status" value="1"/>
</dbReference>
<keyword evidence="15" id="KW-1185">Reference proteome</keyword>
<evidence type="ECO:0000256" key="8">
    <source>
        <dbReference type="ARBA" id="ARBA00047645"/>
    </source>
</evidence>
<organism evidence="14 15">
    <name type="scientific">Selenomonas montiformis</name>
    <dbReference type="NCBI Taxonomy" id="2652285"/>
    <lineage>
        <taxon>Bacteria</taxon>
        <taxon>Bacillati</taxon>
        <taxon>Bacillota</taxon>
        <taxon>Negativicutes</taxon>
        <taxon>Selenomonadales</taxon>
        <taxon>Selenomonadaceae</taxon>
        <taxon>Selenomonas</taxon>
    </lineage>
</organism>
<dbReference type="InterPro" id="IPR041440">
    <property type="entry name" value="HypF_C"/>
</dbReference>
<evidence type="ECO:0000256" key="1">
    <source>
        <dbReference type="ARBA" id="ARBA00004711"/>
    </source>
</evidence>
<dbReference type="GO" id="GO:0008270">
    <property type="term" value="F:zinc ion binding"/>
    <property type="evidence" value="ECO:0007669"/>
    <property type="project" value="UniProtKB-KW"/>
</dbReference>
<dbReference type="Pfam" id="PF17788">
    <property type="entry name" value="HypF_C"/>
    <property type="match status" value="1"/>
</dbReference>
<dbReference type="Gene3D" id="3.30.420.360">
    <property type="match status" value="1"/>
</dbReference>
<dbReference type="EC" id="6.2.-.-" evidence="10"/>
<dbReference type="Pfam" id="PF07503">
    <property type="entry name" value="zf-HYPF"/>
    <property type="match status" value="2"/>
</dbReference>
<dbReference type="InterPro" id="IPR004421">
    <property type="entry name" value="Carbamoyltransferase_HypF"/>
</dbReference>
<protein>
    <recommendedName>
        <fullName evidence="10">Carbamoyltransferase</fullName>
        <ecNumber evidence="10">6.2.-.-</ecNumber>
    </recommendedName>
</protein>
<keyword evidence="14" id="KW-0808">Transferase</keyword>
<dbReference type="GO" id="GO:0016874">
    <property type="term" value="F:ligase activity"/>
    <property type="evidence" value="ECO:0007669"/>
    <property type="project" value="UniProtKB-UniRule"/>
</dbReference>